<evidence type="ECO:0000313" key="1">
    <source>
        <dbReference type="EMBL" id="CAC5400950.1"/>
    </source>
</evidence>
<gene>
    <name evidence="1" type="ORF">MCOR_35090</name>
</gene>
<keyword evidence="2" id="KW-1185">Reference proteome</keyword>
<evidence type="ECO:0008006" key="3">
    <source>
        <dbReference type="Google" id="ProtNLM"/>
    </source>
</evidence>
<accession>A0A6J8D1B3</accession>
<proteinExistence type="predicted"/>
<organism evidence="1 2">
    <name type="scientific">Mytilus coruscus</name>
    <name type="common">Sea mussel</name>
    <dbReference type="NCBI Taxonomy" id="42192"/>
    <lineage>
        <taxon>Eukaryota</taxon>
        <taxon>Metazoa</taxon>
        <taxon>Spiralia</taxon>
        <taxon>Lophotrochozoa</taxon>
        <taxon>Mollusca</taxon>
        <taxon>Bivalvia</taxon>
        <taxon>Autobranchia</taxon>
        <taxon>Pteriomorphia</taxon>
        <taxon>Mytilida</taxon>
        <taxon>Mytiloidea</taxon>
        <taxon>Mytilidae</taxon>
        <taxon>Mytilinae</taxon>
        <taxon>Mytilus</taxon>
    </lineage>
</organism>
<dbReference type="SUPFAM" id="SSF48726">
    <property type="entry name" value="Immunoglobulin"/>
    <property type="match status" value="1"/>
</dbReference>
<dbReference type="InterPro" id="IPR036179">
    <property type="entry name" value="Ig-like_dom_sf"/>
</dbReference>
<dbReference type="Gene3D" id="2.60.40.10">
    <property type="entry name" value="Immunoglobulins"/>
    <property type="match status" value="1"/>
</dbReference>
<name>A0A6J8D1B3_MYTCO</name>
<sequence>MVASLGIKEIEDVENEDQQTNNNIKEEFATIGFTKVLKCPVSQDLQYKWENDNDTIVIGESINPDLHNLNKFTIDRQPNEYNLNISNITTAGKGKYCCEQKMFRCCIQLHVKEVPEVSVIQLDNGSLLCSTVGFPDNIRYSMWEHKSPSGKHLRYLKGTQNGILNLDTLDGNIGLDTTYSLDGMYICQDINHMAEERRHTFRIWV</sequence>
<dbReference type="InterPro" id="IPR013783">
    <property type="entry name" value="Ig-like_fold"/>
</dbReference>
<evidence type="ECO:0000313" key="2">
    <source>
        <dbReference type="Proteomes" id="UP000507470"/>
    </source>
</evidence>
<reference evidence="1 2" key="1">
    <citation type="submission" date="2020-06" db="EMBL/GenBank/DDBJ databases">
        <authorList>
            <person name="Li R."/>
            <person name="Bekaert M."/>
        </authorList>
    </citation>
    <scope>NUCLEOTIDE SEQUENCE [LARGE SCALE GENOMIC DNA]</scope>
    <source>
        <strain evidence="2">wild</strain>
    </source>
</reference>
<protein>
    <recommendedName>
        <fullName evidence="3">Ig-like domain-containing protein</fullName>
    </recommendedName>
</protein>
<dbReference type="Proteomes" id="UP000507470">
    <property type="component" value="Unassembled WGS sequence"/>
</dbReference>
<dbReference type="EMBL" id="CACVKT020006353">
    <property type="protein sequence ID" value="CAC5400950.1"/>
    <property type="molecule type" value="Genomic_DNA"/>
</dbReference>
<dbReference type="AlphaFoldDB" id="A0A6J8D1B3"/>